<keyword evidence="2" id="KW-0813">Transport</keyword>
<accession>A0A1H4KIG0</accession>
<organism evidence="6 7">
    <name type="scientific">Streptomyces melanosporofaciens</name>
    <dbReference type="NCBI Taxonomy" id="67327"/>
    <lineage>
        <taxon>Bacteria</taxon>
        <taxon>Bacillati</taxon>
        <taxon>Actinomycetota</taxon>
        <taxon>Actinomycetes</taxon>
        <taxon>Kitasatosporales</taxon>
        <taxon>Streptomycetaceae</taxon>
        <taxon>Streptomyces</taxon>
        <taxon>Streptomyces violaceusniger group</taxon>
    </lineage>
</organism>
<dbReference type="EMBL" id="FNST01000002">
    <property type="protein sequence ID" value="SEB58281.1"/>
    <property type="molecule type" value="Genomic_DNA"/>
</dbReference>
<dbReference type="PANTHER" id="PTHR30290:SF9">
    <property type="entry name" value="OLIGOPEPTIDE-BINDING PROTEIN APPA"/>
    <property type="match status" value="1"/>
</dbReference>
<dbReference type="Gene3D" id="3.40.190.10">
    <property type="entry name" value="Periplasmic binding protein-like II"/>
    <property type="match status" value="1"/>
</dbReference>
<name>A0A1H4KIG0_STRMJ</name>
<dbReference type="SUPFAM" id="SSF53850">
    <property type="entry name" value="Periplasmic binding protein-like II"/>
    <property type="match status" value="1"/>
</dbReference>
<dbReference type="GO" id="GO:0042597">
    <property type="term" value="C:periplasmic space"/>
    <property type="evidence" value="ECO:0007669"/>
    <property type="project" value="UniProtKB-ARBA"/>
</dbReference>
<dbReference type="Gene3D" id="3.10.105.10">
    <property type="entry name" value="Dipeptide-binding Protein, Domain 3"/>
    <property type="match status" value="1"/>
</dbReference>
<dbReference type="RefSeq" id="WP_167746296.1">
    <property type="nucleotide sequence ID" value="NZ_FNST01000002.1"/>
</dbReference>
<dbReference type="InterPro" id="IPR039424">
    <property type="entry name" value="SBP_5"/>
</dbReference>
<dbReference type="AlphaFoldDB" id="A0A1H4KIG0"/>
<gene>
    <name evidence="6" type="ORF">SAMN04490356_0747</name>
</gene>
<comment type="similarity">
    <text evidence="1">Belongs to the bacterial solute-binding protein 5 family.</text>
</comment>
<evidence type="ECO:0000313" key="7">
    <source>
        <dbReference type="Proteomes" id="UP000198609"/>
    </source>
</evidence>
<dbReference type="Pfam" id="PF00496">
    <property type="entry name" value="SBP_bac_5"/>
    <property type="match status" value="1"/>
</dbReference>
<feature type="domain" description="Solute-binding protein family 5" evidence="5">
    <location>
        <begin position="81"/>
        <end position="425"/>
    </location>
</feature>
<dbReference type="InterPro" id="IPR030678">
    <property type="entry name" value="Peptide/Ni-bd"/>
</dbReference>
<evidence type="ECO:0000256" key="1">
    <source>
        <dbReference type="ARBA" id="ARBA00005695"/>
    </source>
</evidence>
<dbReference type="InterPro" id="IPR000914">
    <property type="entry name" value="SBP_5_dom"/>
</dbReference>
<evidence type="ECO:0000256" key="2">
    <source>
        <dbReference type="ARBA" id="ARBA00022448"/>
    </source>
</evidence>
<dbReference type="GO" id="GO:0043190">
    <property type="term" value="C:ATP-binding cassette (ABC) transporter complex"/>
    <property type="evidence" value="ECO:0007669"/>
    <property type="project" value="InterPro"/>
</dbReference>
<dbReference type="PANTHER" id="PTHR30290">
    <property type="entry name" value="PERIPLASMIC BINDING COMPONENT OF ABC TRANSPORTER"/>
    <property type="match status" value="1"/>
</dbReference>
<feature type="chain" id="PRO_5039560784" evidence="4">
    <location>
        <begin position="25"/>
        <end position="518"/>
    </location>
</feature>
<dbReference type="PROSITE" id="PS51257">
    <property type="entry name" value="PROKAR_LIPOPROTEIN"/>
    <property type="match status" value="1"/>
</dbReference>
<dbReference type="PIRSF" id="PIRSF002741">
    <property type="entry name" value="MppA"/>
    <property type="match status" value="1"/>
</dbReference>
<keyword evidence="7" id="KW-1185">Reference proteome</keyword>
<sequence>MNTGFSRTTILLAGVLCAVLTATACGGTADSPNGKSGGTLNVVSLTPPSTFNPARAGITVGENWYTPLAYDSLIHRGPNSKYEPGLATSWKYVGKGNREFRLTLRPGVKFADGTPVTTAAVVNSLKYTFADPNSPQAPSLGKVSVEATGDRTVTLKLARANPEMPYQLSSTTHLGSVISARGLANKKALGHRTFGAGPYVLDEKASVSGDHYTYTPNRNYYNKSAIRYDKIVIKVVSSTNAALSLLKTGAADVAQGDVNTMQSAKSANLKVYSALVAETGIQLTGRAKNAGSKPLRSKLVRQALNYAVDRKAIAEGLLHGTGKPVNQIGTPGTPDYLESEAHRYAYDPDKAKSLLAKAGYPNGFSVTMLSFTANPPASDVAQAVISDWAKVGVKVRVVNASDGAMYSREYLSGGHPMVSYGYGYIPFFLYAKNFYVPTPGLLYGGDDPELAALVRQGDAATGAEQRSLYDQATRRAIDLAWLVPVTSFSVFYYTSPKVKGVKIDLNRPLLDLTELSPA</sequence>
<dbReference type="Proteomes" id="UP000198609">
    <property type="component" value="Unassembled WGS sequence"/>
</dbReference>
<proteinExistence type="inferred from homology"/>
<protein>
    <submittedName>
        <fullName evidence="6">Peptide/nickel transport system substrate-binding protein</fullName>
    </submittedName>
</protein>
<reference evidence="7" key="1">
    <citation type="submission" date="2016-10" db="EMBL/GenBank/DDBJ databases">
        <authorList>
            <person name="Varghese N."/>
            <person name="Submissions S."/>
        </authorList>
    </citation>
    <scope>NUCLEOTIDE SEQUENCE [LARGE SCALE GENOMIC DNA]</scope>
    <source>
        <strain evidence="7">DSM 40318</strain>
    </source>
</reference>
<evidence type="ECO:0000256" key="4">
    <source>
        <dbReference type="SAM" id="SignalP"/>
    </source>
</evidence>
<evidence type="ECO:0000313" key="6">
    <source>
        <dbReference type="EMBL" id="SEB58281.1"/>
    </source>
</evidence>
<dbReference type="GO" id="GO:1904680">
    <property type="term" value="F:peptide transmembrane transporter activity"/>
    <property type="evidence" value="ECO:0007669"/>
    <property type="project" value="TreeGrafter"/>
</dbReference>
<feature type="signal peptide" evidence="4">
    <location>
        <begin position="1"/>
        <end position="24"/>
    </location>
</feature>
<keyword evidence="3 4" id="KW-0732">Signal</keyword>
<evidence type="ECO:0000259" key="5">
    <source>
        <dbReference type="Pfam" id="PF00496"/>
    </source>
</evidence>
<dbReference type="GO" id="GO:0015833">
    <property type="term" value="P:peptide transport"/>
    <property type="evidence" value="ECO:0007669"/>
    <property type="project" value="TreeGrafter"/>
</dbReference>
<evidence type="ECO:0000256" key="3">
    <source>
        <dbReference type="ARBA" id="ARBA00022729"/>
    </source>
</evidence>